<evidence type="ECO:0000313" key="3">
    <source>
        <dbReference type="Proteomes" id="UP000031668"/>
    </source>
</evidence>
<dbReference type="EMBL" id="JWZT01004193">
    <property type="protein sequence ID" value="KII64584.1"/>
    <property type="molecule type" value="Genomic_DNA"/>
</dbReference>
<dbReference type="Proteomes" id="UP000031668">
    <property type="component" value="Unassembled WGS sequence"/>
</dbReference>
<dbReference type="OrthoDB" id="5954824at2759"/>
<sequence length="259" mass="29270">MFDNGCFLRRQKRFRTDKAKRICDDINNEPSISSANTDAISDQEGTGQSEPPNQNIKVSGTPMAEVFSFLIKYTMQFQSIQDNNSILTQNGGMSKANIPYQSNQNLNGMRPSESMYNNNERGNHYPQSASCSRVHFINVGNSSCEPLGAGFESGIPYYNCQWPNNSQFYSSYYMRNQEPFCQPYMQNNPFNNPVTSPNNNVNMMFGSFPSQNNVFFNGQSEPLTPKSQTASNQNSQLVYNNGYNHQNKEQTLQPTSPNL</sequence>
<reference evidence="2 3" key="1">
    <citation type="journal article" date="2014" name="Genome Biol. Evol.">
        <title>The genome of the myxosporean Thelohanellus kitauei shows adaptations to nutrient acquisition within its fish host.</title>
        <authorList>
            <person name="Yang Y."/>
            <person name="Xiong J."/>
            <person name="Zhou Z."/>
            <person name="Huo F."/>
            <person name="Miao W."/>
            <person name="Ran C."/>
            <person name="Liu Y."/>
            <person name="Zhang J."/>
            <person name="Feng J."/>
            <person name="Wang M."/>
            <person name="Wang M."/>
            <person name="Wang L."/>
            <person name="Yao B."/>
        </authorList>
    </citation>
    <scope>NUCLEOTIDE SEQUENCE [LARGE SCALE GENOMIC DNA]</scope>
    <source>
        <strain evidence="2">Wuqing</strain>
    </source>
</reference>
<evidence type="ECO:0000256" key="1">
    <source>
        <dbReference type="SAM" id="MobiDB-lite"/>
    </source>
</evidence>
<dbReference type="AlphaFoldDB" id="A0A0C2IGY6"/>
<name>A0A0C2IGY6_THEKT</name>
<evidence type="ECO:0000313" key="2">
    <source>
        <dbReference type="EMBL" id="KII64584.1"/>
    </source>
</evidence>
<feature type="compositionally biased region" description="Polar residues" evidence="1">
    <location>
        <begin position="28"/>
        <end position="57"/>
    </location>
</feature>
<feature type="region of interest" description="Disordered" evidence="1">
    <location>
        <begin position="27"/>
        <end position="57"/>
    </location>
</feature>
<organism evidence="2 3">
    <name type="scientific">Thelohanellus kitauei</name>
    <name type="common">Myxosporean</name>
    <dbReference type="NCBI Taxonomy" id="669202"/>
    <lineage>
        <taxon>Eukaryota</taxon>
        <taxon>Metazoa</taxon>
        <taxon>Cnidaria</taxon>
        <taxon>Myxozoa</taxon>
        <taxon>Myxosporea</taxon>
        <taxon>Bivalvulida</taxon>
        <taxon>Platysporina</taxon>
        <taxon>Myxobolidae</taxon>
        <taxon>Thelohanellus</taxon>
    </lineage>
</organism>
<proteinExistence type="predicted"/>
<comment type="caution">
    <text evidence="2">The sequence shown here is derived from an EMBL/GenBank/DDBJ whole genome shotgun (WGS) entry which is preliminary data.</text>
</comment>
<keyword evidence="3" id="KW-1185">Reference proteome</keyword>
<gene>
    <name evidence="2" type="ORF">RF11_13081</name>
</gene>
<accession>A0A0C2IGY6</accession>
<protein>
    <submittedName>
        <fullName evidence="2">Uncharacterized protein</fullName>
    </submittedName>
</protein>